<protein>
    <submittedName>
        <fullName evidence="1">Uncharacterized protein</fullName>
    </submittedName>
</protein>
<dbReference type="EMBL" id="CM047584">
    <property type="protein sequence ID" value="KAI9911980.1"/>
    <property type="molecule type" value="Genomic_DNA"/>
</dbReference>
<sequence>MQPCHPLVVIVAAHLFAPHDVLSASEARKLLRVDALNNATTDARNVTAKEERVPISFKWLEDALPSTLPSHSTLASDSTESSPSLLRSPSTLSSDSTGSYPWSTSTRSDPTFSRSASTLSSRTFRRSASALSSGTFSRSASTLSSGTIPLSASMVSYEHAMLRFVDEWVELEKPEEKPAKFVLKQLEMDQLAGNAFTSAPNFMYYDKYVSDLVLHWVEEEKPLYYVLEQLGMDDLAGNAFTSAPNFMYYDKFVSDLVLQWVKKERTLDQEEGTALDQVMRFLGVQYLRQDALKASPEFKYVDEYLQYKVEVWASQDLSIDDVLKELKLDLRSGAALKEAWTYVYYEGFVIRQIRKWLEDGSHVDDVLEHLGLDKLNGKELVRHHNYKFYKAFVKNKLKQWARSRDEDSIVAVMANLGLTGLKGDVLEKHRNFPFLVEYERNRRQYRIEPWLKNEVPTLEIWEKLEVNRVHRNRRSSISTSYSQYKDYVEALDKYIIHRYNSIVPKKLKVQSDFDPDELREKVKIWSTNGASRDYVKSALGLHGLSTEEFRKAPTFAYYVQYLGTRKREP</sequence>
<organism evidence="1 2">
    <name type="scientific">Peronosclerospora sorghi</name>
    <dbReference type="NCBI Taxonomy" id="230839"/>
    <lineage>
        <taxon>Eukaryota</taxon>
        <taxon>Sar</taxon>
        <taxon>Stramenopiles</taxon>
        <taxon>Oomycota</taxon>
        <taxon>Peronosporomycetes</taxon>
        <taxon>Peronosporales</taxon>
        <taxon>Peronosporaceae</taxon>
        <taxon>Peronosclerospora</taxon>
    </lineage>
</organism>
<proteinExistence type="predicted"/>
<reference evidence="1 2" key="1">
    <citation type="journal article" date="2022" name="bioRxiv">
        <title>The genome of the oomycete Peronosclerospora sorghi, a cosmopolitan pathogen of maize and sorghum, is inflated with dispersed pseudogenes.</title>
        <authorList>
            <person name="Fletcher K."/>
            <person name="Martin F."/>
            <person name="Isakeit T."/>
            <person name="Cavanaugh K."/>
            <person name="Magill C."/>
            <person name="Michelmore R."/>
        </authorList>
    </citation>
    <scope>NUCLEOTIDE SEQUENCE [LARGE SCALE GENOMIC DNA]</scope>
    <source>
        <strain evidence="1">P6</strain>
    </source>
</reference>
<accession>A0ACC0VZJ1</accession>
<keyword evidence="2" id="KW-1185">Reference proteome</keyword>
<dbReference type="Proteomes" id="UP001163321">
    <property type="component" value="Chromosome 5"/>
</dbReference>
<evidence type="ECO:0000313" key="2">
    <source>
        <dbReference type="Proteomes" id="UP001163321"/>
    </source>
</evidence>
<comment type="caution">
    <text evidence="1">The sequence shown here is derived from an EMBL/GenBank/DDBJ whole genome shotgun (WGS) entry which is preliminary data.</text>
</comment>
<name>A0ACC0VZJ1_9STRA</name>
<evidence type="ECO:0000313" key="1">
    <source>
        <dbReference type="EMBL" id="KAI9911980.1"/>
    </source>
</evidence>
<gene>
    <name evidence="1" type="ORF">PsorP6_009795</name>
</gene>